<keyword evidence="3" id="KW-1185">Reference proteome</keyword>
<dbReference type="EMBL" id="CP042437">
    <property type="protein sequence ID" value="QEC77705.1"/>
    <property type="molecule type" value="Genomic_DNA"/>
</dbReference>
<proteinExistence type="predicted"/>
<feature type="transmembrane region" description="Helical" evidence="1">
    <location>
        <begin position="20"/>
        <end position="39"/>
    </location>
</feature>
<dbReference type="KEGG" id="mgk:FSB76_17805"/>
<feature type="transmembrane region" description="Helical" evidence="1">
    <location>
        <begin position="147"/>
        <end position="172"/>
    </location>
</feature>
<sequence>MRYIYSIIKADYLQRTRSYAFLITLAITFYAAYSFVPPPTASYTTLNVVGFKGVYNSAWVGYVSGMMTAIMLSLYGFFLVNGGIKKDIDTEVGLIIATTPITNFEYLLSKMLSNLLVLLTIAGCTFVVSIIMFFVRTSGSSFIISNFIIPYLLFVVPAMVFISSLAVVAEVFLGRKSILQYIAFFFFFGALMANVNGQKNETLAVIIDPYGVRTMTTSIKNQVNTQYHQHIEGVNLGFTFNSKRGFRIFEWNAITITGLFLASRLLWLMLSMGLVYLSSFFFHRFDFKRALKKKAAVADPQLTTPAFAATGINRTLMPPLVTDYGIFPFIKTELLLLVRKGSKWLWLIIAGVSISMLFAPIGISHLYILPVLWFLQVTRLSELATKEETYRLHYFTYASYKPLQRMLPAQILAGAILGIVLAFPLILRYVIAGNGYAIFNIISGAVCIVLLAVCIGIISKGKKLFEIIFFLLTYALTQAIPIADYLGAIPHNNHIIYIAVILGLNVFLAIVSFVVRGYQSRHL</sequence>
<feature type="transmembrane region" description="Helical" evidence="1">
    <location>
        <begin position="178"/>
        <end position="195"/>
    </location>
</feature>
<feature type="transmembrane region" description="Helical" evidence="1">
    <location>
        <begin position="253"/>
        <end position="277"/>
    </location>
</feature>
<protein>
    <submittedName>
        <fullName evidence="2">Uncharacterized protein</fullName>
    </submittedName>
</protein>
<feature type="transmembrane region" description="Helical" evidence="1">
    <location>
        <begin position="464"/>
        <end position="483"/>
    </location>
</feature>
<feature type="transmembrane region" description="Helical" evidence="1">
    <location>
        <begin position="115"/>
        <end position="135"/>
    </location>
</feature>
<dbReference type="Proteomes" id="UP000321362">
    <property type="component" value="Chromosome"/>
</dbReference>
<name>A0A5B8W406_9SPHI</name>
<reference evidence="2 3" key="1">
    <citation type="journal article" date="2013" name="J. Microbiol.">
        <title>Mucilaginibacter ginsenosidivorax sp. nov., with ginsenoside converting activity isolated from sediment.</title>
        <authorList>
            <person name="Kim J.K."/>
            <person name="Choi T.E."/>
            <person name="Liu Q.M."/>
            <person name="Park H.Y."/>
            <person name="Yi T.H."/>
            <person name="Yoon M.H."/>
            <person name="Kim S.C."/>
            <person name="Im W.T."/>
        </authorList>
    </citation>
    <scope>NUCLEOTIDE SEQUENCE [LARGE SCALE GENOMIC DNA]</scope>
    <source>
        <strain evidence="2 3">KHI28</strain>
    </source>
</reference>
<keyword evidence="1" id="KW-1133">Transmembrane helix</keyword>
<evidence type="ECO:0000313" key="3">
    <source>
        <dbReference type="Proteomes" id="UP000321362"/>
    </source>
</evidence>
<feature type="transmembrane region" description="Helical" evidence="1">
    <location>
        <begin position="59"/>
        <end position="80"/>
    </location>
</feature>
<feature type="transmembrane region" description="Helical" evidence="1">
    <location>
        <begin position="437"/>
        <end position="457"/>
    </location>
</feature>
<evidence type="ECO:0000313" key="2">
    <source>
        <dbReference type="EMBL" id="QEC77705.1"/>
    </source>
</evidence>
<evidence type="ECO:0000256" key="1">
    <source>
        <dbReference type="SAM" id="Phobius"/>
    </source>
</evidence>
<keyword evidence="1" id="KW-0472">Membrane</keyword>
<keyword evidence="1" id="KW-0812">Transmembrane</keyword>
<feature type="transmembrane region" description="Helical" evidence="1">
    <location>
        <begin position="495"/>
        <end position="515"/>
    </location>
</feature>
<feature type="transmembrane region" description="Helical" evidence="1">
    <location>
        <begin position="344"/>
        <end position="375"/>
    </location>
</feature>
<dbReference type="RefSeq" id="WP_147055648.1">
    <property type="nucleotide sequence ID" value="NZ_CP042437.1"/>
</dbReference>
<organism evidence="2 3">
    <name type="scientific">Mucilaginibacter ginsenosidivorax</name>
    <dbReference type="NCBI Taxonomy" id="862126"/>
    <lineage>
        <taxon>Bacteria</taxon>
        <taxon>Pseudomonadati</taxon>
        <taxon>Bacteroidota</taxon>
        <taxon>Sphingobacteriia</taxon>
        <taxon>Sphingobacteriales</taxon>
        <taxon>Sphingobacteriaceae</taxon>
        <taxon>Mucilaginibacter</taxon>
    </lineage>
</organism>
<accession>A0A5B8W406</accession>
<feature type="transmembrane region" description="Helical" evidence="1">
    <location>
        <begin position="411"/>
        <end position="431"/>
    </location>
</feature>
<dbReference type="AlphaFoldDB" id="A0A5B8W406"/>
<dbReference type="OrthoDB" id="6017159at2"/>
<gene>
    <name evidence="2" type="ORF">FSB76_17805</name>
</gene>